<accession>A0ABX1S7Z4</accession>
<dbReference type="InterPro" id="IPR017853">
    <property type="entry name" value="GH"/>
</dbReference>
<reference evidence="1 2" key="1">
    <citation type="submission" date="2020-04" db="EMBL/GenBank/DDBJ databases">
        <authorList>
            <person name="Klaysubun C."/>
            <person name="Duangmal K."/>
            <person name="Lipun K."/>
        </authorList>
    </citation>
    <scope>NUCLEOTIDE SEQUENCE [LARGE SCALE GENOMIC DNA]</scope>
    <source>
        <strain evidence="1 2">K10HN5</strain>
    </source>
</reference>
<dbReference type="Proteomes" id="UP000820669">
    <property type="component" value="Unassembled WGS sequence"/>
</dbReference>
<evidence type="ECO:0008006" key="3">
    <source>
        <dbReference type="Google" id="ProtNLM"/>
    </source>
</evidence>
<dbReference type="EMBL" id="JAAXLA010000005">
    <property type="protein sequence ID" value="NMH96496.1"/>
    <property type="molecule type" value="Genomic_DNA"/>
</dbReference>
<name>A0ABX1S7Z4_9PSEU</name>
<organism evidence="1 2">
    <name type="scientific">Pseudonocardia acidicola</name>
    <dbReference type="NCBI Taxonomy" id="2724939"/>
    <lineage>
        <taxon>Bacteria</taxon>
        <taxon>Bacillati</taxon>
        <taxon>Actinomycetota</taxon>
        <taxon>Actinomycetes</taxon>
        <taxon>Pseudonocardiales</taxon>
        <taxon>Pseudonocardiaceae</taxon>
        <taxon>Pseudonocardia</taxon>
    </lineage>
</organism>
<dbReference type="SUPFAM" id="SSF51445">
    <property type="entry name" value="(Trans)glycosidases"/>
    <property type="match status" value="1"/>
</dbReference>
<gene>
    <name evidence="1" type="ORF">HF526_04045</name>
</gene>
<dbReference type="PROSITE" id="PS51318">
    <property type="entry name" value="TAT"/>
    <property type="match status" value="1"/>
</dbReference>
<comment type="caution">
    <text evidence="1">The sequence shown here is derived from an EMBL/GenBank/DDBJ whole genome shotgun (WGS) entry which is preliminary data.</text>
</comment>
<proteinExistence type="predicted"/>
<evidence type="ECO:0000313" key="2">
    <source>
        <dbReference type="Proteomes" id="UP000820669"/>
    </source>
</evidence>
<protein>
    <recommendedName>
        <fullName evidence="3">Glycosyl hydrolase family 39</fullName>
    </recommendedName>
</protein>
<sequence length="670" mass="71761">MQPSSTFTRRQVLATAAGLGAAAFLSGCGVTARPATSSETLQIDFGKTAFFPLLKSKIGVGRALNSTQILDSLQYLDQIRPAVYDAELRFPDMTYPSLTPYPFTRAANGSVTVSPTPNTFLTTFFGGLQRRGMEIMVQLEGAPYQFFPPAISPQRPHLFPMPDNVSGAGNVIGEWAKIYRDYPISWCMWNEPTHNLTGSANPKSIKQLLEIYDAYTGAIEPQGLFGMASFISTSEKTSSELGGKTYFQAALDELRTQLKAKPGLPFDYLTLNSYGEDLGKLWDGARNGLSTDFNTVPLVQAQSGVFLPGTWEKSGGTTLEAAKSMTSLQLALQTPDLQTFTFSGWLPHLIDYSGSTALQLPLFNALKLYAQMPDRRSPVRGSLPTGIGAMASGDQYRSTVMVWNETTQPYSIDLQLSDLATGQNGTKVAVYHIDSQHGSPKEHNGNDFTPTEVVPLGGKTKTLTKSVTVAGPGIVYVEVGTASDPDLDRGGLSATLVRKHTYADRIAGANGTTSVRGNAYGSYDAVRAIAYVGVQGNAGTGLVGAEYRDLPDTLPTAIWTDQLARQASPEALFGIRVDYMAGNGATKSVLWHGDIFTDNRTTPLPWGRGGPTADVLVQAPELNARAGQGKLALPLANHAPSGWAAAGRQAIISFWLDSTGPGSQAKFLLG</sequence>
<keyword evidence="2" id="KW-1185">Reference proteome</keyword>
<dbReference type="InterPro" id="IPR006311">
    <property type="entry name" value="TAT_signal"/>
</dbReference>
<dbReference type="Gene3D" id="3.20.20.80">
    <property type="entry name" value="Glycosidases"/>
    <property type="match status" value="1"/>
</dbReference>
<evidence type="ECO:0000313" key="1">
    <source>
        <dbReference type="EMBL" id="NMH96496.1"/>
    </source>
</evidence>